<proteinExistence type="predicted"/>
<name>A0A2P2J4J0_RHIMU</name>
<organism evidence="1">
    <name type="scientific">Rhizophora mucronata</name>
    <name type="common">Asiatic mangrove</name>
    <dbReference type="NCBI Taxonomy" id="61149"/>
    <lineage>
        <taxon>Eukaryota</taxon>
        <taxon>Viridiplantae</taxon>
        <taxon>Streptophyta</taxon>
        <taxon>Embryophyta</taxon>
        <taxon>Tracheophyta</taxon>
        <taxon>Spermatophyta</taxon>
        <taxon>Magnoliopsida</taxon>
        <taxon>eudicotyledons</taxon>
        <taxon>Gunneridae</taxon>
        <taxon>Pentapetalae</taxon>
        <taxon>rosids</taxon>
        <taxon>fabids</taxon>
        <taxon>Malpighiales</taxon>
        <taxon>Rhizophoraceae</taxon>
        <taxon>Rhizophora</taxon>
    </lineage>
</organism>
<dbReference type="AlphaFoldDB" id="A0A2P2J4J0"/>
<dbReference type="EMBL" id="GGEC01007911">
    <property type="protein sequence ID" value="MBW88394.1"/>
    <property type="molecule type" value="Transcribed_RNA"/>
</dbReference>
<reference evidence="1" key="1">
    <citation type="submission" date="2018-02" db="EMBL/GenBank/DDBJ databases">
        <title>Rhizophora mucronata_Transcriptome.</title>
        <authorList>
            <person name="Meera S.P."/>
            <person name="Sreeshan A."/>
            <person name="Augustine A."/>
        </authorList>
    </citation>
    <scope>NUCLEOTIDE SEQUENCE</scope>
    <source>
        <tissue evidence="1">Leaf</tissue>
    </source>
</reference>
<evidence type="ECO:0000313" key="1">
    <source>
        <dbReference type="EMBL" id="MBW88394.1"/>
    </source>
</evidence>
<protein>
    <submittedName>
        <fullName evidence="1">Uncharacterized protein MANES_05G009100</fullName>
    </submittedName>
</protein>
<sequence>MSFTTQMLHPFKCHLFHM</sequence>
<accession>A0A2P2J4J0</accession>